<reference evidence="2 3" key="1">
    <citation type="submission" date="2018-10" db="EMBL/GenBank/DDBJ databases">
        <title>Butyricimonas faecalis sp. nov., isolated from human faeces and emended description of the genus Butyricimonas.</title>
        <authorList>
            <person name="Le Roy T."/>
            <person name="Van der Smissen P."/>
            <person name="Paquot A."/>
            <person name="Delzenne N."/>
            <person name="Muccioli G."/>
            <person name="Collet J.-F."/>
            <person name="Cani P.D."/>
        </authorList>
    </citation>
    <scope>NUCLEOTIDE SEQUENCE [LARGE SCALE GENOMIC DNA]</scope>
    <source>
        <strain evidence="2 3">H184</strain>
    </source>
</reference>
<gene>
    <name evidence="2" type="ORF">D8S85_07820</name>
</gene>
<organism evidence="2 3">
    <name type="scientific">Butyricimonas faecalis</name>
    <dbReference type="NCBI Taxonomy" id="2093856"/>
    <lineage>
        <taxon>Bacteria</taxon>
        <taxon>Pseudomonadati</taxon>
        <taxon>Bacteroidota</taxon>
        <taxon>Bacteroidia</taxon>
        <taxon>Bacteroidales</taxon>
        <taxon>Odoribacteraceae</taxon>
        <taxon>Butyricimonas</taxon>
    </lineage>
</organism>
<dbReference type="EMBL" id="CP032819">
    <property type="protein sequence ID" value="AZS29481.1"/>
    <property type="molecule type" value="Genomic_DNA"/>
</dbReference>
<evidence type="ECO:0000313" key="2">
    <source>
        <dbReference type="EMBL" id="AZS29481.1"/>
    </source>
</evidence>
<dbReference type="InterPro" id="IPR011234">
    <property type="entry name" value="Fumarylacetoacetase-like_C"/>
</dbReference>
<dbReference type="Proteomes" id="UP000270673">
    <property type="component" value="Chromosome"/>
</dbReference>
<name>A0A3S9VSP1_9BACT</name>
<dbReference type="Gene3D" id="3.90.850.10">
    <property type="entry name" value="Fumarylacetoacetase-like, C-terminal domain"/>
    <property type="match status" value="1"/>
</dbReference>
<dbReference type="OrthoDB" id="9805307at2"/>
<evidence type="ECO:0000313" key="3">
    <source>
        <dbReference type="Proteomes" id="UP000270673"/>
    </source>
</evidence>
<dbReference type="GO" id="GO:0016787">
    <property type="term" value="F:hydrolase activity"/>
    <property type="evidence" value="ECO:0007669"/>
    <property type="project" value="UniProtKB-KW"/>
</dbReference>
<keyword evidence="3" id="KW-1185">Reference proteome</keyword>
<dbReference type="Pfam" id="PF01557">
    <property type="entry name" value="FAA_hydrolase"/>
    <property type="match status" value="1"/>
</dbReference>
<dbReference type="KEGG" id="buy:D8S85_07820"/>
<dbReference type="SUPFAM" id="SSF56529">
    <property type="entry name" value="FAH"/>
    <property type="match status" value="1"/>
</dbReference>
<accession>A0A3S9VSP1</accession>
<keyword evidence="2" id="KW-0378">Hydrolase</keyword>
<feature type="domain" description="Fumarylacetoacetase-like C-terminal" evidence="1">
    <location>
        <begin position="21"/>
        <end position="181"/>
    </location>
</feature>
<proteinExistence type="predicted"/>
<protein>
    <submittedName>
        <fullName evidence="2">Fumarylacetoacetate hydrolase</fullName>
    </submittedName>
</protein>
<sequence>MKLLCAEYNEAGEVAYNVIGDNALLRNNDDFYIPAFATELSCVPQVVLRIGKIGKHVAERFAGRYYEEVGVGIRFYADNLERELLAASLSPAAAMAFDSSAALSPMKSLTGVSPENMIFSFELNGKNVFTREVGELARRPEETLAAMSEYYMLKIGDFLFCGGTFRQRDLSIGDHLRVLLDGECLLDFQIK</sequence>
<dbReference type="RefSeq" id="WP_106480210.1">
    <property type="nucleotide sequence ID" value="NZ_CP032819.1"/>
</dbReference>
<dbReference type="InterPro" id="IPR036663">
    <property type="entry name" value="Fumarylacetoacetase_C_sf"/>
</dbReference>
<dbReference type="AlphaFoldDB" id="A0A3S9VSP1"/>
<evidence type="ECO:0000259" key="1">
    <source>
        <dbReference type="Pfam" id="PF01557"/>
    </source>
</evidence>